<dbReference type="EMBL" id="NIQU01000007">
    <property type="protein sequence ID" value="PIA67268.1"/>
    <property type="molecule type" value="Genomic_DNA"/>
</dbReference>
<dbReference type="InterPro" id="IPR030395">
    <property type="entry name" value="GP_PDE_dom"/>
</dbReference>
<feature type="signal peptide" evidence="7">
    <location>
        <begin position="1"/>
        <end position="22"/>
    </location>
</feature>
<proteinExistence type="inferred from homology"/>
<evidence type="ECO:0000259" key="8">
    <source>
        <dbReference type="PROSITE" id="PS51704"/>
    </source>
</evidence>
<sequence>MMSKLLSTWVLGVTLLPLVVSASPAPDKVQAAIDWAQQQPSARQNPNWDTKTPLVIAHRGASGYAPEHTLAAYALAALQGADYIEPDMVMTRDGQLVARHDNELGLTTDVAQRPEFADRKRTQSVDGRSLEGWFSEDFTLAELKTLRAIERIPQQRPGNTRFDGQFEIPTLQEIIDLVKRLEALQQRTLGLYPETKHPTHFQRLDLAMEKPLLAVLERNGYDSADAPVFIQSFEVANLKTLSTLTPIRLVQLLWVEGQPYDQQVLGSGLGYQQMITPEGLQTIASYADGIGPEKGMVIPRDGAGNLTAPTSLVSDAHAAGLKVHPYTFRAENAFLPSNLRRGSDPSERGDIETELRAFLATGIDGLFIDQPDIAVRLREQR</sequence>
<keyword evidence="3 7" id="KW-0732">Signal</keyword>
<evidence type="ECO:0000256" key="1">
    <source>
        <dbReference type="ARBA" id="ARBA00007277"/>
    </source>
</evidence>
<organism evidence="9 10">
    <name type="scientific">Pseudomonas sediminis</name>
    <dbReference type="NCBI Taxonomy" id="1691904"/>
    <lineage>
        <taxon>Bacteria</taxon>
        <taxon>Pseudomonadati</taxon>
        <taxon>Pseudomonadota</taxon>
        <taxon>Gammaproteobacteria</taxon>
        <taxon>Pseudomonadales</taxon>
        <taxon>Pseudomonadaceae</taxon>
        <taxon>Pseudomonas</taxon>
    </lineage>
</organism>
<dbReference type="EC" id="3.1.4.46" evidence="2"/>
<accession>A0A2G5FGZ6</accession>
<dbReference type="GO" id="GO:0006071">
    <property type="term" value="P:glycerol metabolic process"/>
    <property type="evidence" value="ECO:0007669"/>
    <property type="project" value="UniProtKB-KW"/>
</dbReference>
<evidence type="ECO:0000256" key="3">
    <source>
        <dbReference type="ARBA" id="ARBA00022729"/>
    </source>
</evidence>
<dbReference type="InterPro" id="IPR017946">
    <property type="entry name" value="PLC-like_Pdiesterase_TIM-brl"/>
</dbReference>
<evidence type="ECO:0000256" key="7">
    <source>
        <dbReference type="SAM" id="SignalP"/>
    </source>
</evidence>
<feature type="domain" description="GP-PDE" evidence="8">
    <location>
        <begin position="53"/>
        <end position="378"/>
    </location>
</feature>
<dbReference type="PANTHER" id="PTHR43620:SF7">
    <property type="entry name" value="GLYCEROPHOSPHODIESTER PHOSPHODIESTERASE GDPD5-RELATED"/>
    <property type="match status" value="1"/>
</dbReference>
<evidence type="ECO:0000313" key="10">
    <source>
        <dbReference type="Proteomes" id="UP000229504"/>
    </source>
</evidence>
<dbReference type="PROSITE" id="PS51704">
    <property type="entry name" value="GP_PDE"/>
    <property type="match status" value="1"/>
</dbReference>
<dbReference type="AlphaFoldDB" id="A0A2G5FGZ6"/>
<comment type="catalytic activity">
    <reaction evidence="6">
        <text>a sn-glycero-3-phosphodiester + H2O = an alcohol + sn-glycerol 3-phosphate + H(+)</text>
        <dbReference type="Rhea" id="RHEA:12969"/>
        <dbReference type="ChEBI" id="CHEBI:15377"/>
        <dbReference type="ChEBI" id="CHEBI:15378"/>
        <dbReference type="ChEBI" id="CHEBI:30879"/>
        <dbReference type="ChEBI" id="CHEBI:57597"/>
        <dbReference type="ChEBI" id="CHEBI:83408"/>
        <dbReference type="EC" id="3.1.4.46"/>
    </reaction>
</comment>
<dbReference type="Proteomes" id="UP000229504">
    <property type="component" value="Unassembled WGS sequence"/>
</dbReference>
<dbReference type="Gene3D" id="3.20.20.190">
    <property type="entry name" value="Phosphatidylinositol (PI) phosphodiesterase"/>
    <property type="match status" value="1"/>
</dbReference>
<dbReference type="PANTHER" id="PTHR43620">
    <property type="entry name" value="GLYCEROPHOSPHORYL DIESTER PHOSPHODIESTERASE"/>
    <property type="match status" value="1"/>
</dbReference>
<evidence type="ECO:0000256" key="6">
    <source>
        <dbReference type="ARBA" id="ARBA00047512"/>
    </source>
</evidence>
<protein>
    <recommendedName>
        <fullName evidence="2">glycerophosphodiester phosphodiesterase</fullName>
        <ecNumber evidence="2">3.1.4.46</ecNumber>
    </recommendedName>
</protein>
<gene>
    <name evidence="9" type="ORF">CDO35_17665</name>
</gene>
<comment type="similarity">
    <text evidence="1">Belongs to the glycerophosphoryl diester phosphodiesterase family.</text>
</comment>
<dbReference type="GO" id="GO:0042597">
    <property type="term" value="C:periplasmic space"/>
    <property type="evidence" value="ECO:0007669"/>
    <property type="project" value="TreeGrafter"/>
</dbReference>
<dbReference type="Pfam" id="PF03009">
    <property type="entry name" value="GDPD"/>
    <property type="match status" value="1"/>
</dbReference>
<keyword evidence="5" id="KW-0378">Hydrolase</keyword>
<dbReference type="GO" id="GO:0006629">
    <property type="term" value="P:lipid metabolic process"/>
    <property type="evidence" value="ECO:0007669"/>
    <property type="project" value="InterPro"/>
</dbReference>
<keyword evidence="4" id="KW-0319">Glycerol metabolism</keyword>
<dbReference type="GO" id="GO:0008889">
    <property type="term" value="F:glycerophosphodiester phosphodiesterase activity"/>
    <property type="evidence" value="ECO:0007669"/>
    <property type="project" value="UniProtKB-EC"/>
</dbReference>
<dbReference type="SUPFAM" id="SSF51695">
    <property type="entry name" value="PLC-like phosphodiesterases"/>
    <property type="match status" value="1"/>
</dbReference>
<evidence type="ECO:0000256" key="2">
    <source>
        <dbReference type="ARBA" id="ARBA00012247"/>
    </source>
</evidence>
<dbReference type="CDD" id="cd08602">
    <property type="entry name" value="GDPD_ScGlpQ1_like"/>
    <property type="match status" value="1"/>
</dbReference>
<name>A0A2G5FGZ6_9PSED</name>
<comment type="caution">
    <text evidence="9">The sequence shown here is derived from an EMBL/GenBank/DDBJ whole genome shotgun (WGS) entry which is preliminary data.</text>
</comment>
<evidence type="ECO:0000256" key="4">
    <source>
        <dbReference type="ARBA" id="ARBA00022798"/>
    </source>
</evidence>
<evidence type="ECO:0000256" key="5">
    <source>
        <dbReference type="ARBA" id="ARBA00022801"/>
    </source>
</evidence>
<feature type="chain" id="PRO_5013545588" description="glycerophosphodiester phosphodiesterase" evidence="7">
    <location>
        <begin position="23"/>
        <end position="381"/>
    </location>
</feature>
<reference evidence="10" key="1">
    <citation type="submission" date="2017-06" db="EMBL/GenBank/DDBJ databases">
        <authorList>
            <person name="Rastogi G."/>
            <person name="Vaishampayan P."/>
            <person name="Seuylemezian A."/>
        </authorList>
    </citation>
    <scope>NUCLEOTIDE SEQUENCE [LARGE SCALE GENOMIC DNA]</scope>
    <source>
        <strain evidence="10">PI11</strain>
    </source>
</reference>
<evidence type="ECO:0000313" key="9">
    <source>
        <dbReference type="EMBL" id="PIA67268.1"/>
    </source>
</evidence>